<feature type="compositionally biased region" description="Basic residues" evidence="1">
    <location>
        <begin position="638"/>
        <end position="654"/>
    </location>
</feature>
<dbReference type="AlphaFoldDB" id="A0A1Y2IBC6"/>
<keyword evidence="4" id="KW-1185">Reference proteome</keyword>
<name>A0A1Y2IBC6_TRAC3</name>
<reference evidence="3 4" key="1">
    <citation type="journal article" date="2015" name="Biotechnol. Biofuels">
        <title>Enhanced degradation of softwood versus hardwood by the white-rot fungus Pycnoporus coccineus.</title>
        <authorList>
            <person name="Couturier M."/>
            <person name="Navarro D."/>
            <person name="Chevret D."/>
            <person name="Henrissat B."/>
            <person name="Piumi F."/>
            <person name="Ruiz-Duenas F.J."/>
            <person name="Martinez A.T."/>
            <person name="Grigoriev I.V."/>
            <person name="Riley R."/>
            <person name="Lipzen A."/>
            <person name="Berrin J.G."/>
            <person name="Master E.R."/>
            <person name="Rosso M.N."/>
        </authorList>
    </citation>
    <scope>NUCLEOTIDE SEQUENCE [LARGE SCALE GENOMIC DNA]</scope>
    <source>
        <strain evidence="3 4">BRFM310</strain>
    </source>
</reference>
<dbReference type="OrthoDB" id="2758236at2759"/>
<dbReference type="Proteomes" id="UP000193067">
    <property type="component" value="Unassembled WGS sequence"/>
</dbReference>
<feature type="chain" id="PRO_5012982898" evidence="2">
    <location>
        <begin position="22"/>
        <end position="707"/>
    </location>
</feature>
<evidence type="ECO:0000256" key="1">
    <source>
        <dbReference type="SAM" id="MobiDB-lite"/>
    </source>
</evidence>
<protein>
    <submittedName>
        <fullName evidence="3">Uncharacterized protein</fullName>
    </submittedName>
</protein>
<keyword evidence="2" id="KW-0732">Signal</keyword>
<feature type="signal peptide" evidence="2">
    <location>
        <begin position="1"/>
        <end position="21"/>
    </location>
</feature>
<evidence type="ECO:0000256" key="2">
    <source>
        <dbReference type="SAM" id="SignalP"/>
    </source>
</evidence>
<gene>
    <name evidence="3" type="ORF">PYCCODRAFT_1427819</name>
</gene>
<accession>A0A1Y2IBC6</accession>
<sequence>MYLRFAVAFHLLLAIVDFARTDPVEGLGVALDRPSNEIPLLPRSKFSSSRSTQLWLSWIFFGVCFGFRSLYSAICEVCTSSSRCYDYRERLESVINTFICDGRGTNDEDKSYLCDSLGGHEETLPCSRRSSDTLVSSPSLGLCSGCDENNTSLDSGTFQDTLTLHAGDIAHLGDYLARKRGMFAWRVYPLSNLSVDSLGSAETNIMQRIDAFFKPVGRSVHYVELVLEWTPSAGADFSFLVFPDALTSPRTSSACAKQRNPHVVGVRVHAFRARVCDQRFKTRAELLLNKLGLGSLWTCSWNWDTQLGKAFDAATGFKHMRDALVVERWHESVRAYWEAAGRTAEDIARWESEVTDYGWTSDDDSDDSSSGWTDESRGCYSSSESSDADSDGRLESGDDDCKDVRLDDTEPFTAKLAPSHSTPLTTACDEDVCGEPEEVVLYPRSQSAPPVDEEELILYHIPHTPLAVYPPIFRPSTHHDPLAHLRPIYAPIPTYAPRVIPDHGVNSANQDPFAFNPTCEGEAYPSYSPPASPVPYNPPSAVTAERQVILHSRGVTVAPTGGADSFIQLTYRLLVEHQQGSTNQARCLIEVTSTLASCAPCEPCNPTPVANLMSSDATARLAQVHAHAPHEDDDGQPRRKTRRAGRKLTARRQRQRVDTGQKANALAAELKAEVAAAAREAGVRLVDVAVYVNHPVPRADLPLALRL</sequence>
<organism evidence="3 4">
    <name type="scientific">Trametes coccinea (strain BRFM310)</name>
    <name type="common">Pycnoporus coccineus</name>
    <dbReference type="NCBI Taxonomy" id="1353009"/>
    <lineage>
        <taxon>Eukaryota</taxon>
        <taxon>Fungi</taxon>
        <taxon>Dikarya</taxon>
        <taxon>Basidiomycota</taxon>
        <taxon>Agaricomycotina</taxon>
        <taxon>Agaricomycetes</taxon>
        <taxon>Polyporales</taxon>
        <taxon>Polyporaceae</taxon>
        <taxon>Trametes</taxon>
    </lineage>
</organism>
<feature type="region of interest" description="Disordered" evidence="1">
    <location>
        <begin position="358"/>
        <end position="405"/>
    </location>
</feature>
<dbReference type="EMBL" id="KZ084138">
    <property type="protein sequence ID" value="OSC98417.1"/>
    <property type="molecule type" value="Genomic_DNA"/>
</dbReference>
<feature type="region of interest" description="Disordered" evidence="1">
    <location>
        <begin position="624"/>
        <end position="661"/>
    </location>
</feature>
<evidence type="ECO:0000313" key="3">
    <source>
        <dbReference type="EMBL" id="OSC98417.1"/>
    </source>
</evidence>
<evidence type="ECO:0000313" key="4">
    <source>
        <dbReference type="Proteomes" id="UP000193067"/>
    </source>
</evidence>
<proteinExistence type="predicted"/>